<keyword evidence="5 11" id="KW-1133">Transmembrane helix</keyword>
<dbReference type="GO" id="GO:0008324">
    <property type="term" value="F:monoatomic cation transmembrane transporter activity"/>
    <property type="evidence" value="ECO:0007669"/>
    <property type="project" value="TreeGrafter"/>
</dbReference>
<feature type="region of interest" description="Disordered" evidence="10">
    <location>
        <begin position="36"/>
        <end position="70"/>
    </location>
</feature>
<reference evidence="13 14" key="1">
    <citation type="submission" date="2020-08" db="EMBL/GenBank/DDBJ databases">
        <title>Plant Genome Project.</title>
        <authorList>
            <person name="Zhang R.-G."/>
        </authorList>
    </citation>
    <scope>NUCLEOTIDE SEQUENCE [LARGE SCALE GENOMIC DNA]</scope>
    <source>
        <tissue evidence="13">Rhizome</tissue>
    </source>
</reference>
<gene>
    <name evidence="13" type="ORF">ZIOFF_040371</name>
</gene>
<comment type="caution">
    <text evidence="13">The sequence shown here is derived from an EMBL/GenBank/DDBJ whole genome shotgun (WGS) entry which is preliminary data.</text>
</comment>
<feature type="transmembrane region" description="Helical" evidence="11">
    <location>
        <begin position="242"/>
        <end position="263"/>
    </location>
</feature>
<keyword evidence="2" id="KW-0813">Transport</keyword>
<evidence type="ECO:0000256" key="1">
    <source>
        <dbReference type="ARBA" id="ARBA00004141"/>
    </source>
</evidence>
<sequence>MVMAPSPMASSSSSLKLIAIAVLLVSYPLSLLVFPPSSSSVHRSKSKPSSPSRRRLQSPPSSSSPSFSCSSALEVPSERRCDFSLARCSGGEGGGGLINYAAIHFCLLSGSHRLSLPALILILLFHFYVLVSAARDHFTPVVTRLAAHLRLSPSMAAVTLLALGNGSPDLFASVAALRGGHPRIGLAAILSAGAFVSSFVVGAVAILAAPFPLDPGPFVRDVFFYILAASALFYVYLSAEIFLWQAVGFILFYLFFVGFVFWMDLGADESKEKEVERETVPAAQGEDGETRKKKALYLDTTDMESGQATVNIEEIEFGWSPRRVLGKVMQIWEVPVSTILKLTIPSPSRWSRFYISANIGLCPLILLHSLDSFIALDKQIVFFIPQMQFPLWFVVLLVSFSLALVHFIFEREPTETEWLPGTLVAFMMSVFWISTTAGELLNCLETIGIIMKLPPAILGLTVLAWGNSVGDLVADVALAKAGQPAMALAGCFAGPMFNMLVGLGTAMVIQTASVYPGAYELRFHVSIVTAFVFLLLSLMGSLLVVTWFRFRVPKFWGFWLVGIYLLFTAVSLVIAGIPG</sequence>
<name>A0A8J5GCI5_ZINOF</name>
<evidence type="ECO:0000256" key="7">
    <source>
        <dbReference type="ARBA" id="ARBA00023136"/>
    </source>
</evidence>
<organism evidence="13 14">
    <name type="scientific">Zingiber officinale</name>
    <name type="common">Ginger</name>
    <name type="synonym">Amomum zingiber</name>
    <dbReference type="NCBI Taxonomy" id="94328"/>
    <lineage>
        <taxon>Eukaryota</taxon>
        <taxon>Viridiplantae</taxon>
        <taxon>Streptophyta</taxon>
        <taxon>Embryophyta</taxon>
        <taxon>Tracheophyta</taxon>
        <taxon>Spermatophyta</taxon>
        <taxon>Magnoliopsida</taxon>
        <taxon>Liliopsida</taxon>
        <taxon>Zingiberales</taxon>
        <taxon>Zingiberaceae</taxon>
        <taxon>Zingiber</taxon>
    </lineage>
</organism>
<keyword evidence="8" id="KW-0406">Ion transport</keyword>
<dbReference type="InterPro" id="IPR004837">
    <property type="entry name" value="NaCa_Exmemb"/>
</dbReference>
<keyword evidence="8" id="KW-0739">Sodium transport</keyword>
<feature type="transmembrane region" description="Helical" evidence="11">
    <location>
        <begin position="390"/>
        <end position="409"/>
    </location>
</feature>
<proteinExistence type="inferred from homology"/>
<evidence type="ECO:0000313" key="13">
    <source>
        <dbReference type="EMBL" id="KAG6500524.1"/>
    </source>
</evidence>
<keyword evidence="6" id="KW-0915">Sodium</keyword>
<dbReference type="Pfam" id="PF01699">
    <property type="entry name" value="Na_Ca_ex"/>
    <property type="match status" value="2"/>
</dbReference>
<dbReference type="OrthoDB" id="407410at2759"/>
<dbReference type="GO" id="GO:0015297">
    <property type="term" value="F:antiporter activity"/>
    <property type="evidence" value="ECO:0007669"/>
    <property type="project" value="UniProtKB-KW"/>
</dbReference>
<feature type="transmembrane region" description="Helical" evidence="11">
    <location>
        <begin position="486"/>
        <end position="509"/>
    </location>
</feature>
<dbReference type="Proteomes" id="UP000734854">
    <property type="component" value="Unassembled WGS sequence"/>
</dbReference>
<evidence type="ECO:0000256" key="2">
    <source>
        <dbReference type="ARBA" id="ARBA00022448"/>
    </source>
</evidence>
<protein>
    <recommendedName>
        <fullName evidence="12">Sodium/calcium exchanger membrane region domain-containing protein</fullName>
    </recommendedName>
</protein>
<feature type="transmembrane region" description="Helical" evidence="11">
    <location>
        <begin position="114"/>
        <end position="133"/>
    </location>
</feature>
<evidence type="ECO:0000256" key="5">
    <source>
        <dbReference type="ARBA" id="ARBA00022989"/>
    </source>
</evidence>
<evidence type="ECO:0000256" key="8">
    <source>
        <dbReference type="ARBA" id="ARBA00023201"/>
    </source>
</evidence>
<keyword evidence="7 11" id="KW-0472">Membrane</keyword>
<dbReference type="GO" id="GO:0016020">
    <property type="term" value="C:membrane"/>
    <property type="evidence" value="ECO:0007669"/>
    <property type="project" value="UniProtKB-SubCell"/>
</dbReference>
<evidence type="ECO:0000256" key="10">
    <source>
        <dbReference type="SAM" id="MobiDB-lite"/>
    </source>
</evidence>
<evidence type="ECO:0000256" key="4">
    <source>
        <dbReference type="ARBA" id="ARBA00022692"/>
    </source>
</evidence>
<evidence type="ECO:0000256" key="9">
    <source>
        <dbReference type="ARBA" id="ARBA00038187"/>
    </source>
</evidence>
<comment type="similarity">
    <text evidence="9">Belongs to the Ca(2+):cation antiporter (CaCA) (TC 2.A.19) family. Cation/calcium exchanger (CCX) subfamily.</text>
</comment>
<evidence type="ECO:0000256" key="3">
    <source>
        <dbReference type="ARBA" id="ARBA00022449"/>
    </source>
</evidence>
<keyword evidence="14" id="KW-1185">Reference proteome</keyword>
<keyword evidence="3" id="KW-0050">Antiport</keyword>
<feature type="transmembrane region" description="Helical" evidence="11">
    <location>
        <begin position="184"/>
        <end position="211"/>
    </location>
</feature>
<feature type="transmembrane region" description="Helical" evidence="11">
    <location>
        <begin position="218"/>
        <end position="236"/>
    </location>
</feature>
<dbReference type="GO" id="GO:0006814">
    <property type="term" value="P:sodium ion transport"/>
    <property type="evidence" value="ECO:0007669"/>
    <property type="project" value="UniProtKB-KW"/>
</dbReference>
<feature type="domain" description="Sodium/calcium exchanger membrane region" evidence="12">
    <location>
        <begin position="121"/>
        <end position="262"/>
    </location>
</feature>
<dbReference type="AlphaFoldDB" id="A0A8J5GCI5"/>
<accession>A0A8J5GCI5</accession>
<feature type="transmembrane region" description="Helical" evidence="11">
    <location>
        <begin position="555"/>
        <end position="577"/>
    </location>
</feature>
<feature type="compositionally biased region" description="Low complexity" evidence="10">
    <location>
        <begin position="57"/>
        <end position="70"/>
    </location>
</feature>
<evidence type="ECO:0000256" key="6">
    <source>
        <dbReference type="ARBA" id="ARBA00023053"/>
    </source>
</evidence>
<dbReference type="PANTHER" id="PTHR12266">
    <property type="entry name" value="NA+/CA2+ K+ INDEPENDENT EXCHANGER"/>
    <property type="match status" value="1"/>
</dbReference>
<feature type="compositionally biased region" description="Basic residues" evidence="10">
    <location>
        <begin position="42"/>
        <end position="56"/>
    </location>
</feature>
<comment type="subcellular location">
    <subcellularLocation>
        <location evidence="1">Membrane</location>
        <topology evidence="1">Multi-pass membrane protein</topology>
    </subcellularLocation>
</comment>
<dbReference type="EMBL" id="JACMSC010000011">
    <property type="protein sequence ID" value="KAG6500524.1"/>
    <property type="molecule type" value="Genomic_DNA"/>
</dbReference>
<keyword evidence="4 11" id="KW-0812">Transmembrane</keyword>
<evidence type="ECO:0000256" key="11">
    <source>
        <dbReference type="SAM" id="Phobius"/>
    </source>
</evidence>
<feature type="transmembrane region" description="Helical" evidence="11">
    <location>
        <begin position="421"/>
        <end position="441"/>
    </location>
</feature>
<evidence type="ECO:0000313" key="14">
    <source>
        <dbReference type="Proteomes" id="UP000734854"/>
    </source>
</evidence>
<feature type="transmembrane region" description="Helical" evidence="11">
    <location>
        <begin position="353"/>
        <end position="370"/>
    </location>
</feature>
<dbReference type="InterPro" id="IPR051359">
    <property type="entry name" value="CaCA_antiporter"/>
</dbReference>
<dbReference type="PANTHER" id="PTHR12266:SF33">
    <property type="entry name" value="CATION_CALCIUM EXCHANGER 5"/>
    <property type="match status" value="1"/>
</dbReference>
<feature type="domain" description="Sodium/calcium exchanger membrane region" evidence="12">
    <location>
        <begin position="423"/>
        <end position="572"/>
    </location>
</feature>
<feature type="transmembrane region" description="Helical" evidence="11">
    <location>
        <begin position="521"/>
        <end position="548"/>
    </location>
</feature>
<evidence type="ECO:0000259" key="12">
    <source>
        <dbReference type="Pfam" id="PF01699"/>
    </source>
</evidence>